<accession>A0AC58T3L7</accession>
<dbReference type="RefSeq" id="XP_075091778.1">
    <property type="nucleotide sequence ID" value="XM_075235677.1"/>
</dbReference>
<reference evidence="2" key="2">
    <citation type="submission" date="2025-08" db="UniProtKB">
        <authorList>
            <consortium name="RefSeq"/>
        </authorList>
    </citation>
    <scope>IDENTIFICATION</scope>
    <source>
        <tissue evidence="2">Leaf</tissue>
    </source>
</reference>
<name>A0AC58T3L7_TOBAC</name>
<evidence type="ECO:0000313" key="1">
    <source>
        <dbReference type="Proteomes" id="UP000790787"/>
    </source>
</evidence>
<evidence type="ECO:0000313" key="2">
    <source>
        <dbReference type="RefSeq" id="XP_075091778.1"/>
    </source>
</evidence>
<reference evidence="1" key="1">
    <citation type="journal article" date="2014" name="Nat. Commun.">
        <title>The tobacco genome sequence and its comparison with those of tomato and potato.</title>
        <authorList>
            <person name="Sierro N."/>
            <person name="Battey J.N."/>
            <person name="Ouadi S."/>
            <person name="Bakaher N."/>
            <person name="Bovet L."/>
            <person name="Willig A."/>
            <person name="Goepfert S."/>
            <person name="Peitsch M.C."/>
            <person name="Ivanov N.V."/>
        </authorList>
    </citation>
    <scope>NUCLEOTIDE SEQUENCE [LARGE SCALE GENOMIC DNA]</scope>
</reference>
<keyword evidence="1" id="KW-1185">Reference proteome</keyword>
<gene>
    <name evidence="2" type="primary">LOC142171947</name>
</gene>
<sequence>MPECNTRFLTEGISDHCPAKVTFVNERQRSKRSFQFCNVWTQHPQFMNIVNEGWNYTVEGCRMFTVVRRLKMLKKRLKALNNQIFHNIVAGANEDRNTLKQAQIQLQRCPTSLEYQQAKVNQMSKVTWIRLEDDNTKYFYSVIKHMRLKQATTQLNDSSGVWQINATNIALIPKAEVPENAAQYRPISRCNVLYKCISKMICTRLKPTINHIVADNQLTFVQGRSMMYNVLICRDLLRHYNRKTTPRCLMKIDFRKAYDMISWEFLEKALK</sequence>
<protein>
    <submittedName>
        <fullName evidence="2">Uncharacterized protein LOC142171947</fullName>
    </submittedName>
</protein>
<dbReference type="Proteomes" id="UP000790787">
    <property type="component" value="Chromosome 17"/>
</dbReference>
<organism evidence="1 2">
    <name type="scientific">Nicotiana tabacum</name>
    <name type="common">Common tobacco</name>
    <dbReference type="NCBI Taxonomy" id="4097"/>
    <lineage>
        <taxon>Eukaryota</taxon>
        <taxon>Viridiplantae</taxon>
        <taxon>Streptophyta</taxon>
        <taxon>Embryophyta</taxon>
        <taxon>Tracheophyta</taxon>
        <taxon>Spermatophyta</taxon>
        <taxon>Magnoliopsida</taxon>
        <taxon>eudicotyledons</taxon>
        <taxon>Gunneridae</taxon>
        <taxon>Pentapetalae</taxon>
        <taxon>asterids</taxon>
        <taxon>lamiids</taxon>
        <taxon>Solanales</taxon>
        <taxon>Solanaceae</taxon>
        <taxon>Nicotianoideae</taxon>
        <taxon>Nicotianeae</taxon>
        <taxon>Nicotiana</taxon>
    </lineage>
</organism>
<proteinExistence type="predicted"/>